<feature type="region of interest" description="Disordered" evidence="1">
    <location>
        <begin position="182"/>
        <end position="215"/>
    </location>
</feature>
<feature type="domain" description="Phage head morphogenesis" evidence="2">
    <location>
        <begin position="53"/>
        <end position="171"/>
    </location>
</feature>
<dbReference type="AlphaFoldDB" id="A0A5K7ZDB2"/>
<gene>
    <name evidence="3" type="primary">gpF_1</name>
    <name evidence="3" type="ORF">DSCO28_07440</name>
</gene>
<sequence>MPEVKYQDLPFEEEIAFFRQKLNLPTATWTDIWQFMHTRAFVVAGAIKADLLQDLRSAVEQAIAEGTTLATFRDAFDETVAKHGWTYKGGRNWRSRLIFETNIRTAYAAGRWQQMTDPDLLKLRPYLLYRHGDSRYPRPQHLAWDGLVLPADDPWWKTHYPPNGWGCKCRVFSLSKRELKAMGKSGPDRAPDNGSYQWADKNTGQTHTVPTGIDPGWAYNVGEKTDWTPDVSKYPKRLGDYLSRELEDLS</sequence>
<dbReference type="KEGG" id="dov:DSCO28_07440"/>
<dbReference type="EMBL" id="AP021876">
    <property type="protein sequence ID" value="BBO80178.1"/>
    <property type="molecule type" value="Genomic_DNA"/>
</dbReference>
<dbReference type="InterPro" id="IPR006528">
    <property type="entry name" value="Phage_head_morphogenesis_dom"/>
</dbReference>
<feature type="compositionally biased region" description="Basic and acidic residues" evidence="1">
    <location>
        <begin position="182"/>
        <end position="191"/>
    </location>
</feature>
<evidence type="ECO:0000313" key="3">
    <source>
        <dbReference type="EMBL" id="BBO80178.1"/>
    </source>
</evidence>
<name>A0A5K7ZDB2_9BACT</name>
<dbReference type="Pfam" id="PF04233">
    <property type="entry name" value="Phage_Mu_F"/>
    <property type="match status" value="1"/>
</dbReference>
<evidence type="ECO:0000313" key="4">
    <source>
        <dbReference type="Proteomes" id="UP000425960"/>
    </source>
</evidence>
<protein>
    <submittedName>
        <fullName evidence="3">Phage protein</fullName>
    </submittedName>
</protein>
<organism evidence="3 4">
    <name type="scientific">Desulfosarcina ovata subsp. sediminis</name>
    <dbReference type="NCBI Taxonomy" id="885957"/>
    <lineage>
        <taxon>Bacteria</taxon>
        <taxon>Pseudomonadati</taxon>
        <taxon>Thermodesulfobacteriota</taxon>
        <taxon>Desulfobacteria</taxon>
        <taxon>Desulfobacterales</taxon>
        <taxon>Desulfosarcinaceae</taxon>
        <taxon>Desulfosarcina</taxon>
    </lineage>
</organism>
<proteinExistence type="predicted"/>
<evidence type="ECO:0000259" key="2">
    <source>
        <dbReference type="Pfam" id="PF04233"/>
    </source>
</evidence>
<dbReference type="RefSeq" id="WP_155321198.1">
    <property type="nucleotide sequence ID" value="NZ_AP021876.1"/>
</dbReference>
<evidence type="ECO:0000256" key="1">
    <source>
        <dbReference type="SAM" id="MobiDB-lite"/>
    </source>
</evidence>
<accession>A0A5K7ZDB2</accession>
<feature type="compositionally biased region" description="Polar residues" evidence="1">
    <location>
        <begin position="194"/>
        <end position="209"/>
    </location>
</feature>
<dbReference type="Proteomes" id="UP000425960">
    <property type="component" value="Chromosome"/>
</dbReference>
<reference evidence="3 4" key="1">
    <citation type="submission" date="2019-11" db="EMBL/GenBank/DDBJ databases">
        <title>Comparative genomics of hydrocarbon-degrading Desulfosarcina strains.</title>
        <authorList>
            <person name="Watanabe M."/>
            <person name="Kojima H."/>
            <person name="Fukui M."/>
        </authorList>
    </citation>
    <scope>NUCLEOTIDE SEQUENCE [LARGE SCALE GENOMIC DNA]</scope>
    <source>
        <strain evidence="3 4">28bB2T</strain>
    </source>
</reference>